<organism evidence="1 2">
    <name type="scientific">Stegodyphus mimosarum</name>
    <name type="common">African social velvet spider</name>
    <dbReference type="NCBI Taxonomy" id="407821"/>
    <lineage>
        <taxon>Eukaryota</taxon>
        <taxon>Metazoa</taxon>
        <taxon>Ecdysozoa</taxon>
        <taxon>Arthropoda</taxon>
        <taxon>Chelicerata</taxon>
        <taxon>Arachnida</taxon>
        <taxon>Araneae</taxon>
        <taxon>Araneomorphae</taxon>
        <taxon>Entelegynae</taxon>
        <taxon>Eresoidea</taxon>
        <taxon>Eresidae</taxon>
        <taxon>Stegodyphus</taxon>
    </lineage>
</organism>
<evidence type="ECO:0000313" key="2">
    <source>
        <dbReference type="Proteomes" id="UP000054359"/>
    </source>
</evidence>
<accession>A0A087UDM5</accession>
<feature type="non-terminal residue" evidence="1">
    <location>
        <position position="78"/>
    </location>
</feature>
<dbReference type="Proteomes" id="UP000054359">
    <property type="component" value="Unassembled WGS sequence"/>
</dbReference>
<protein>
    <submittedName>
        <fullName evidence="1">Uncharacterized protein</fullName>
    </submittedName>
</protein>
<keyword evidence="2" id="KW-1185">Reference proteome</keyword>
<name>A0A087UDM5_STEMI</name>
<dbReference type="AlphaFoldDB" id="A0A087UDM5"/>
<dbReference type="EMBL" id="KK119360">
    <property type="protein sequence ID" value="KFM75464.1"/>
    <property type="molecule type" value="Genomic_DNA"/>
</dbReference>
<evidence type="ECO:0000313" key="1">
    <source>
        <dbReference type="EMBL" id="KFM75464.1"/>
    </source>
</evidence>
<reference evidence="1 2" key="1">
    <citation type="submission" date="2013-11" db="EMBL/GenBank/DDBJ databases">
        <title>Genome sequencing of Stegodyphus mimosarum.</title>
        <authorList>
            <person name="Bechsgaard J."/>
        </authorList>
    </citation>
    <scope>NUCLEOTIDE SEQUENCE [LARGE SCALE GENOMIC DNA]</scope>
</reference>
<proteinExistence type="predicted"/>
<sequence>MYYGTPVALSQSPFLSSPHLNLRGDTVRLGMTLGKIRPDLECPSDSDLGSYNQFNVCFLKAAAEEAVRKATDSSNIVL</sequence>
<gene>
    <name evidence="1" type="ORF">X975_23467</name>
</gene>